<evidence type="ECO:0000313" key="1">
    <source>
        <dbReference type="Proteomes" id="UP000790787"/>
    </source>
</evidence>
<name>A0AC58RYG1_TOBAC</name>
<protein>
    <submittedName>
        <fullName evidence="2">Uncharacterized protein LOC142164212</fullName>
    </submittedName>
</protein>
<dbReference type="RefSeq" id="XP_075077752.1">
    <property type="nucleotide sequence ID" value="XM_075221651.1"/>
</dbReference>
<dbReference type="Proteomes" id="UP000790787">
    <property type="component" value="Chromosome 1"/>
</dbReference>
<reference evidence="2" key="2">
    <citation type="submission" date="2025-08" db="UniProtKB">
        <authorList>
            <consortium name="RefSeq"/>
        </authorList>
    </citation>
    <scope>IDENTIFICATION</scope>
    <source>
        <tissue evidence="2">Leaf</tissue>
    </source>
</reference>
<gene>
    <name evidence="2" type="primary">LOC142164212</name>
</gene>
<accession>A0AC58RYG1</accession>
<reference evidence="1" key="1">
    <citation type="journal article" date="2014" name="Nat. Commun.">
        <title>The tobacco genome sequence and its comparison with those of tomato and potato.</title>
        <authorList>
            <person name="Sierro N."/>
            <person name="Battey J.N."/>
            <person name="Ouadi S."/>
            <person name="Bakaher N."/>
            <person name="Bovet L."/>
            <person name="Willig A."/>
            <person name="Goepfert S."/>
            <person name="Peitsch M.C."/>
            <person name="Ivanov N.V."/>
        </authorList>
    </citation>
    <scope>NUCLEOTIDE SEQUENCE [LARGE SCALE GENOMIC DNA]</scope>
</reference>
<organism evidence="1 2">
    <name type="scientific">Nicotiana tabacum</name>
    <name type="common">Common tobacco</name>
    <dbReference type="NCBI Taxonomy" id="4097"/>
    <lineage>
        <taxon>Eukaryota</taxon>
        <taxon>Viridiplantae</taxon>
        <taxon>Streptophyta</taxon>
        <taxon>Embryophyta</taxon>
        <taxon>Tracheophyta</taxon>
        <taxon>Spermatophyta</taxon>
        <taxon>Magnoliopsida</taxon>
        <taxon>eudicotyledons</taxon>
        <taxon>Gunneridae</taxon>
        <taxon>Pentapetalae</taxon>
        <taxon>asterids</taxon>
        <taxon>lamiids</taxon>
        <taxon>Solanales</taxon>
        <taxon>Solanaceae</taxon>
        <taxon>Nicotianoideae</taxon>
        <taxon>Nicotianeae</taxon>
        <taxon>Nicotiana</taxon>
    </lineage>
</organism>
<keyword evidence="1" id="KW-1185">Reference proteome</keyword>
<evidence type="ECO:0000313" key="2">
    <source>
        <dbReference type="RefSeq" id="XP_075077752.1"/>
    </source>
</evidence>
<sequence length="171" mass="19898">MRRYVDLKWIKIANSDLFMHEEGYFIIKFQSIDDMQKILCTGPYTINNRPIILKPWTADFDFDKEFPTDIPIWIKLPKLLMNCWGINSLSRIASATGIPMYVGECTAKQIRVSYARMLVEVNVTKPLPDQVEVNDPSGRVFQQAVSYDWKPMFCEKCQVIGHELSKDIEKE</sequence>
<proteinExistence type="predicted"/>